<dbReference type="InterPro" id="IPR052895">
    <property type="entry name" value="HetReg/Transcr_Mod"/>
</dbReference>
<evidence type="ECO:0000259" key="1">
    <source>
        <dbReference type="Pfam" id="PF06985"/>
    </source>
</evidence>
<comment type="caution">
    <text evidence="2">The sequence shown here is derived from an EMBL/GenBank/DDBJ whole genome shotgun (WGS) entry which is preliminary data.</text>
</comment>
<dbReference type="Pfam" id="PF06985">
    <property type="entry name" value="HET"/>
    <property type="match status" value="1"/>
</dbReference>
<accession>A0A9P4H6W0</accession>
<organism evidence="2 3">
    <name type="scientific">Setomelanomma holmii</name>
    <dbReference type="NCBI Taxonomy" id="210430"/>
    <lineage>
        <taxon>Eukaryota</taxon>
        <taxon>Fungi</taxon>
        <taxon>Dikarya</taxon>
        <taxon>Ascomycota</taxon>
        <taxon>Pezizomycotina</taxon>
        <taxon>Dothideomycetes</taxon>
        <taxon>Pleosporomycetidae</taxon>
        <taxon>Pleosporales</taxon>
        <taxon>Pleosporineae</taxon>
        <taxon>Phaeosphaeriaceae</taxon>
        <taxon>Setomelanomma</taxon>
    </lineage>
</organism>
<dbReference type="AlphaFoldDB" id="A0A9P4H6W0"/>
<dbReference type="InterPro" id="IPR010730">
    <property type="entry name" value="HET"/>
</dbReference>
<dbReference type="PANTHER" id="PTHR24148:SF73">
    <property type="entry name" value="HET DOMAIN PROTEIN (AFU_ORTHOLOGUE AFUA_8G01020)"/>
    <property type="match status" value="1"/>
</dbReference>
<dbReference type="PANTHER" id="PTHR24148">
    <property type="entry name" value="ANKYRIN REPEAT DOMAIN-CONTAINING PROTEIN 39 HOMOLOG-RELATED"/>
    <property type="match status" value="1"/>
</dbReference>
<gene>
    <name evidence="2" type="ORF">EK21DRAFT_15212</name>
</gene>
<dbReference type="Proteomes" id="UP000799777">
    <property type="component" value="Unassembled WGS sequence"/>
</dbReference>
<name>A0A9P4H6W0_9PLEO</name>
<dbReference type="EMBL" id="ML978222">
    <property type="protein sequence ID" value="KAF2027741.1"/>
    <property type="molecule type" value="Genomic_DNA"/>
</dbReference>
<feature type="domain" description="Heterokaryon incompatibility" evidence="1">
    <location>
        <begin position="41"/>
        <end position="123"/>
    </location>
</feature>
<feature type="non-terminal residue" evidence="2">
    <location>
        <position position="1"/>
    </location>
</feature>
<evidence type="ECO:0000313" key="2">
    <source>
        <dbReference type="EMBL" id="KAF2027741.1"/>
    </source>
</evidence>
<reference evidence="2" key="1">
    <citation type="journal article" date="2020" name="Stud. Mycol.">
        <title>101 Dothideomycetes genomes: a test case for predicting lifestyles and emergence of pathogens.</title>
        <authorList>
            <person name="Haridas S."/>
            <person name="Albert R."/>
            <person name="Binder M."/>
            <person name="Bloem J."/>
            <person name="Labutti K."/>
            <person name="Salamov A."/>
            <person name="Andreopoulos B."/>
            <person name="Baker S."/>
            <person name="Barry K."/>
            <person name="Bills G."/>
            <person name="Bluhm B."/>
            <person name="Cannon C."/>
            <person name="Castanera R."/>
            <person name="Culley D."/>
            <person name="Daum C."/>
            <person name="Ezra D."/>
            <person name="Gonzalez J."/>
            <person name="Henrissat B."/>
            <person name="Kuo A."/>
            <person name="Liang C."/>
            <person name="Lipzen A."/>
            <person name="Lutzoni F."/>
            <person name="Magnuson J."/>
            <person name="Mondo S."/>
            <person name="Nolan M."/>
            <person name="Ohm R."/>
            <person name="Pangilinan J."/>
            <person name="Park H.-J."/>
            <person name="Ramirez L."/>
            <person name="Alfaro M."/>
            <person name="Sun H."/>
            <person name="Tritt A."/>
            <person name="Yoshinaga Y."/>
            <person name="Zwiers L.-H."/>
            <person name="Turgeon B."/>
            <person name="Goodwin S."/>
            <person name="Spatafora J."/>
            <person name="Crous P."/>
            <person name="Grigoriev I."/>
        </authorList>
    </citation>
    <scope>NUCLEOTIDE SEQUENCE</scope>
    <source>
        <strain evidence="2">CBS 110217</strain>
    </source>
</reference>
<protein>
    <recommendedName>
        <fullName evidence="1">Heterokaryon incompatibility domain-containing protein</fullName>
    </recommendedName>
</protein>
<sequence>FVHSPLDDYQPSIRVGELLPWVSAERLIQCRVRQTTNQTTYTCISYRWDAADVLREIHMNDKVFLVRQNLYDLLEVLQQEAKDKPEERFIYWIDALCIDQNNIWERNHQVAQMGRIFSTATCV</sequence>
<feature type="non-terminal residue" evidence="2">
    <location>
        <position position="123"/>
    </location>
</feature>
<keyword evidence="3" id="KW-1185">Reference proteome</keyword>
<proteinExistence type="predicted"/>
<evidence type="ECO:0000313" key="3">
    <source>
        <dbReference type="Proteomes" id="UP000799777"/>
    </source>
</evidence>
<dbReference type="OrthoDB" id="194358at2759"/>